<reference evidence="2 3" key="1">
    <citation type="journal article" date="2010" name="DNA Res.">
        <title>Bacterial lifestyle in a deep-sea hydrothermal vent chimney revealed by the genome sequence of the thermophilic bacterium Deferribacter desulfuricans SSM1.</title>
        <authorList>
            <person name="Takaki Y."/>
            <person name="Shimamura S."/>
            <person name="Nakagawa S."/>
            <person name="Fukuhara Y."/>
            <person name="Horikawa H."/>
            <person name="Ankai A."/>
            <person name="Harada T."/>
            <person name="Hosoyama A."/>
            <person name="Oguchi A."/>
            <person name="Fukui S."/>
            <person name="Fujita N."/>
            <person name="Takami H."/>
            <person name="Takai K."/>
        </authorList>
    </citation>
    <scope>NUCLEOTIDE SEQUENCE [LARGE SCALE GENOMIC DNA]</scope>
    <source>
        <strain evidence="3">DSM 14783 / JCM 11476 / NBRC 101012 / SSM1</strain>
    </source>
</reference>
<organism evidence="2 3">
    <name type="scientific">Deferribacter desulfuricans (strain DSM 14783 / JCM 11476 / NBRC 101012 / SSM1)</name>
    <dbReference type="NCBI Taxonomy" id="639282"/>
    <lineage>
        <taxon>Bacteria</taxon>
        <taxon>Pseudomonadati</taxon>
        <taxon>Deferribacterota</taxon>
        <taxon>Deferribacteres</taxon>
        <taxon>Deferribacterales</taxon>
        <taxon>Deferribacteraceae</taxon>
        <taxon>Deferribacter</taxon>
    </lineage>
</organism>
<dbReference type="RefSeq" id="WP_013008314.1">
    <property type="nucleotide sequence ID" value="NC_013939.1"/>
</dbReference>
<dbReference type="HOGENOM" id="CLU_010194_44_5_0"/>
<dbReference type="AlphaFoldDB" id="D3P8M8"/>
<dbReference type="PANTHER" id="PTHR43157">
    <property type="entry name" value="PHOSPHATIDYLINOSITOL-GLYCAN BIOSYNTHESIS CLASS F PROTEIN-RELATED"/>
    <property type="match status" value="1"/>
</dbReference>
<keyword evidence="1" id="KW-0560">Oxidoreductase</keyword>
<sequence>MQQKEPLKNKNILITGATDGIGKNLALRLAKKGHNLIIHGRNEEKLSRLKNDLEKYDIKVSIVLADFSNLKDTYNAFTKLTNLSISILVNNAATFSKQLTFTKDGYELTYQVNYLSHFLITHILLENLTSSEEAKIINVSSMAHSNYINLDEIRNHIFPTGFEAYAVSKLCNIIFTFKLHRYFTEKKINNITVNSLHPGVLNTKLLVNNWGAIGSDPENGAKMIEFVMNQPIEISGKYFSDYKEEKPSQIAFDTKIQDELYEISINQLMKAGIQINKLQ</sequence>
<protein>
    <submittedName>
        <fullName evidence="2">Short-chain dehydrogenase/reductase SDR</fullName>
    </submittedName>
</protein>
<dbReference type="GO" id="GO:0016491">
    <property type="term" value="F:oxidoreductase activity"/>
    <property type="evidence" value="ECO:0007669"/>
    <property type="project" value="UniProtKB-KW"/>
</dbReference>
<proteinExistence type="predicted"/>
<dbReference type="KEGG" id="ddf:DEFDS_1610"/>
<dbReference type="SUPFAM" id="SSF51735">
    <property type="entry name" value="NAD(P)-binding Rossmann-fold domains"/>
    <property type="match status" value="1"/>
</dbReference>
<dbReference type="InterPro" id="IPR002347">
    <property type="entry name" value="SDR_fam"/>
</dbReference>
<evidence type="ECO:0000256" key="1">
    <source>
        <dbReference type="ARBA" id="ARBA00023002"/>
    </source>
</evidence>
<gene>
    <name evidence="2" type="ordered locus">DEFDS_1610</name>
</gene>
<evidence type="ECO:0000313" key="2">
    <source>
        <dbReference type="EMBL" id="BAI81068.1"/>
    </source>
</evidence>
<dbReference type="eggNOG" id="COG1028">
    <property type="taxonomic scope" value="Bacteria"/>
</dbReference>
<dbReference type="STRING" id="639282.DEFDS_1610"/>
<keyword evidence="3" id="KW-1185">Reference proteome</keyword>
<dbReference type="Pfam" id="PF00106">
    <property type="entry name" value="adh_short"/>
    <property type="match status" value="1"/>
</dbReference>
<dbReference type="OrthoDB" id="9785826at2"/>
<dbReference type="EMBL" id="AP011529">
    <property type="protein sequence ID" value="BAI81068.1"/>
    <property type="molecule type" value="Genomic_DNA"/>
</dbReference>
<dbReference type="InterPro" id="IPR036291">
    <property type="entry name" value="NAD(P)-bd_dom_sf"/>
</dbReference>
<dbReference type="PRINTS" id="PR00081">
    <property type="entry name" value="GDHRDH"/>
</dbReference>
<accession>D3P8M8</accession>
<dbReference type="Proteomes" id="UP000001520">
    <property type="component" value="Chromosome"/>
</dbReference>
<dbReference type="PANTHER" id="PTHR43157:SF31">
    <property type="entry name" value="PHOSPHATIDYLINOSITOL-GLYCAN BIOSYNTHESIS CLASS F PROTEIN"/>
    <property type="match status" value="1"/>
</dbReference>
<evidence type="ECO:0000313" key="3">
    <source>
        <dbReference type="Proteomes" id="UP000001520"/>
    </source>
</evidence>
<dbReference type="Gene3D" id="3.40.50.720">
    <property type="entry name" value="NAD(P)-binding Rossmann-like Domain"/>
    <property type="match status" value="1"/>
</dbReference>
<name>D3P8M8_DEFDS</name>